<comment type="similarity">
    <text evidence="1">Belongs to the dUTPase family.</text>
</comment>
<dbReference type="EMBL" id="AM180252">
    <property type="protein sequence ID" value="CAJ54144.1"/>
    <property type="molecule type" value="Genomic_DNA"/>
</dbReference>
<dbReference type="GO" id="GO:0046081">
    <property type="term" value="P:dUTP catabolic process"/>
    <property type="evidence" value="ECO:0007669"/>
    <property type="project" value="InterPro"/>
</dbReference>
<dbReference type="NCBIfam" id="TIGR00576">
    <property type="entry name" value="dut"/>
    <property type="match status" value="1"/>
</dbReference>
<dbReference type="InterPro" id="IPR029054">
    <property type="entry name" value="dUTPase-like"/>
</dbReference>
<dbReference type="PANTHER" id="PTHR11241:SF0">
    <property type="entry name" value="DEOXYURIDINE 5'-TRIPHOSPHATE NUCLEOTIDOHYDROLASE"/>
    <property type="match status" value="1"/>
</dbReference>
<keyword evidence="3" id="KW-0378">Hydrolase</keyword>
<dbReference type="InterPro" id="IPR033704">
    <property type="entry name" value="dUTPase_trimeric"/>
</dbReference>
<dbReference type="Proteomes" id="UP000002430">
    <property type="component" value="Chromosome"/>
</dbReference>
<evidence type="ECO:0000313" key="7">
    <source>
        <dbReference type="EMBL" id="CAJ54144.1"/>
    </source>
</evidence>
<dbReference type="InterPro" id="IPR008181">
    <property type="entry name" value="dUTPase"/>
</dbReference>
<dbReference type="SUPFAM" id="SSF51283">
    <property type="entry name" value="dUTPase-like"/>
    <property type="match status" value="1"/>
</dbReference>
<dbReference type="CDD" id="cd07557">
    <property type="entry name" value="trimeric_dUTPase"/>
    <property type="match status" value="1"/>
</dbReference>
<evidence type="ECO:0000259" key="6">
    <source>
        <dbReference type="Pfam" id="PF00692"/>
    </source>
</evidence>
<dbReference type="RefSeq" id="WP_011526171.1">
    <property type="nucleotide sequence ID" value="NC_008011.1"/>
</dbReference>
<keyword evidence="4" id="KW-0546">Nucleotide metabolism</keyword>
<evidence type="ECO:0000256" key="3">
    <source>
        <dbReference type="ARBA" id="ARBA00022801"/>
    </source>
</evidence>
<dbReference type="OrthoDB" id="9809956at2"/>
<dbReference type="GO" id="GO:0006226">
    <property type="term" value="P:dUMP biosynthetic process"/>
    <property type="evidence" value="ECO:0007669"/>
    <property type="project" value="InterPro"/>
</dbReference>
<dbReference type="PANTHER" id="PTHR11241">
    <property type="entry name" value="DEOXYURIDINE 5'-TRIPHOSPHATE NUCLEOTIDOHYDROLASE"/>
    <property type="match status" value="1"/>
</dbReference>
<comment type="catalytic activity">
    <reaction evidence="5">
        <text>dUTP + H2O = dUMP + diphosphate + H(+)</text>
        <dbReference type="Rhea" id="RHEA:10248"/>
        <dbReference type="ChEBI" id="CHEBI:15377"/>
        <dbReference type="ChEBI" id="CHEBI:15378"/>
        <dbReference type="ChEBI" id="CHEBI:33019"/>
        <dbReference type="ChEBI" id="CHEBI:61555"/>
        <dbReference type="ChEBI" id="CHEBI:246422"/>
        <dbReference type="EC" id="3.6.1.23"/>
    </reaction>
</comment>
<dbReference type="KEGG" id="lip:LI0088"/>
<gene>
    <name evidence="7" type="primary">dut</name>
    <name evidence="7" type="ordered locus">LI0088</name>
</gene>
<dbReference type="EC" id="3.6.1.23" evidence="2"/>
<keyword evidence="8" id="KW-1185">Reference proteome</keyword>
<name>Q1MS81_LAWIP</name>
<dbReference type="Gene3D" id="2.70.40.10">
    <property type="match status" value="1"/>
</dbReference>
<protein>
    <recommendedName>
        <fullName evidence="2">dUTP diphosphatase</fullName>
        <ecNumber evidence="2">3.6.1.23</ecNumber>
    </recommendedName>
</protein>
<sequence length="160" mass="17336">MSAFLHSEVSIRFMYLRDAKKIYTTSGIAYETPASVGLDLRACIEETSLTILPGERETIPCGIAIEPLEKNIAGFVYSRSGLGAIHGLTVAQGVGVIDPDYRGEIIVVLLNTAKNPVHVNRGDRIAQLVFQPAFQVSLVETQQLDNTSRGSFGFGHTGKN</sequence>
<proteinExistence type="inferred from homology"/>
<dbReference type="NCBIfam" id="NF001862">
    <property type="entry name" value="PRK00601.1"/>
    <property type="match status" value="1"/>
</dbReference>
<evidence type="ECO:0000256" key="5">
    <source>
        <dbReference type="ARBA" id="ARBA00047686"/>
    </source>
</evidence>
<dbReference type="InterPro" id="IPR036157">
    <property type="entry name" value="dUTPase-like_sf"/>
</dbReference>
<accession>Q1MS81</accession>
<dbReference type="GO" id="GO:0004170">
    <property type="term" value="F:dUTP diphosphatase activity"/>
    <property type="evidence" value="ECO:0007669"/>
    <property type="project" value="UniProtKB-EC"/>
</dbReference>
<evidence type="ECO:0000256" key="1">
    <source>
        <dbReference type="ARBA" id="ARBA00006581"/>
    </source>
</evidence>
<evidence type="ECO:0000313" key="8">
    <source>
        <dbReference type="Proteomes" id="UP000002430"/>
    </source>
</evidence>
<dbReference type="Pfam" id="PF00692">
    <property type="entry name" value="dUTPase"/>
    <property type="match status" value="1"/>
</dbReference>
<dbReference type="STRING" id="363253.LI0088"/>
<evidence type="ECO:0000256" key="4">
    <source>
        <dbReference type="ARBA" id="ARBA00023080"/>
    </source>
</evidence>
<feature type="domain" description="dUTPase-like" evidence="6">
    <location>
        <begin position="28"/>
        <end position="158"/>
    </location>
</feature>
<dbReference type="GO" id="GO:0000287">
    <property type="term" value="F:magnesium ion binding"/>
    <property type="evidence" value="ECO:0007669"/>
    <property type="project" value="InterPro"/>
</dbReference>
<dbReference type="HOGENOM" id="CLU_068508_1_1_7"/>
<organism evidence="7 8">
    <name type="scientific">Lawsonia intracellularis (strain PHE/MN1-00)</name>
    <dbReference type="NCBI Taxonomy" id="363253"/>
    <lineage>
        <taxon>Bacteria</taxon>
        <taxon>Pseudomonadati</taxon>
        <taxon>Thermodesulfobacteriota</taxon>
        <taxon>Desulfovibrionia</taxon>
        <taxon>Desulfovibrionales</taxon>
        <taxon>Desulfovibrionaceae</taxon>
        <taxon>Lawsonia</taxon>
    </lineage>
</organism>
<evidence type="ECO:0000256" key="2">
    <source>
        <dbReference type="ARBA" id="ARBA00012379"/>
    </source>
</evidence>
<dbReference type="eggNOG" id="COG0756">
    <property type="taxonomic scope" value="Bacteria"/>
</dbReference>
<reference evidence="7 8" key="1">
    <citation type="submission" date="2005-11" db="EMBL/GenBank/DDBJ databases">
        <title>The complete genome sequence of Lawsonia intracellularis: the causative agent of proliferative enteropathy.</title>
        <authorList>
            <person name="Kaur K."/>
            <person name="Zhang Q."/>
            <person name="Beckler D."/>
            <person name="Munir S."/>
            <person name="Li L."/>
            <person name="Kinsley K."/>
            <person name="Herron L."/>
            <person name="Peterson A."/>
            <person name="May B."/>
            <person name="Singh S."/>
            <person name="Gebhart C."/>
            <person name="Kapur V."/>
        </authorList>
    </citation>
    <scope>NUCLEOTIDE SEQUENCE [LARGE SCALE GENOMIC DNA]</scope>
    <source>
        <strain evidence="7 8">PHE/MN1-00</strain>
    </source>
</reference>
<dbReference type="AlphaFoldDB" id="Q1MS81"/>